<evidence type="ECO:0000313" key="4">
    <source>
        <dbReference type="EMBL" id="MBD8877552.1"/>
    </source>
</evidence>
<evidence type="ECO:0000256" key="3">
    <source>
        <dbReference type="HAMAP-Rule" id="MF_01384"/>
    </source>
</evidence>
<dbReference type="HAMAP" id="MF_01384">
    <property type="entry name" value="UreD"/>
    <property type="match status" value="1"/>
</dbReference>
<dbReference type="EMBL" id="JACYXJ010000005">
    <property type="protein sequence ID" value="MBD8877552.1"/>
    <property type="molecule type" value="Genomic_DNA"/>
</dbReference>
<name>A0ABR9CF88_9HYPH</name>
<evidence type="ECO:0000313" key="5">
    <source>
        <dbReference type="Proteomes" id="UP000615687"/>
    </source>
</evidence>
<dbReference type="Proteomes" id="UP000615687">
    <property type="component" value="Unassembled WGS sequence"/>
</dbReference>
<sequence length="285" mass="30860">MFDVAVSTPSKMEAAPMQRARGEARISFKQMGSQTRLDELYQRGSAKFRLPKVYDNIPVAVLINTAGGVTGGDEYSYSARVAAGGHAILTSQAAERAYRRSAGNGTIITRLTAEANAFVEWLPQETILFNASALHRSMTVDLKGNARFLGIESIVLGRTAMGERIDTVSFRDKWRIHRDGKLVFADDARLEGNTKDILKGSATTSGGLAFATLIDCDPNAETRLDRARSALEGCGPGTSVRAAASAWNGVLTARFVAADGRALRDALMSFLETYRSAPLPRVWHC</sequence>
<comment type="subunit">
    <text evidence="3">UreD, UreF and UreG form a complex that acts as a GTP-hydrolysis-dependent molecular chaperone, activating the urease apoprotein by helping to assemble the nickel containing metallocenter of UreC. The UreE protein probably delivers the nickel.</text>
</comment>
<comment type="subcellular location">
    <subcellularLocation>
        <location evidence="3">Cytoplasm</location>
    </subcellularLocation>
</comment>
<keyword evidence="3" id="KW-0996">Nickel insertion</keyword>
<keyword evidence="2 3" id="KW-0143">Chaperone</keyword>
<reference evidence="4 5" key="1">
    <citation type="submission" date="2020-09" db="EMBL/GenBank/DDBJ databases">
        <title>The genome sequence of type strain Labrenzia polysiphoniae KACC 19711.</title>
        <authorList>
            <person name="Liu Y."/>
        </authorList>
    </citation>
    <scope>NUCLEOTIDE SEQUENCE [LARGE SCALE GENOMIC DNA]</scope>
    <source>
        <strain evidence="4 5">KACC 19711</strain>
    </source>
</reference>
<evidence type="ECO:0000256" key="2">
    <source>
        <dbReference type="ARBA" id="ARBA00023186"/>
    </source>
</evidence>
<keyword evidence="5" id="KW-1185">Reference proteome</keyword>
<evidence type="ECO:0000256" key="1">
    <source>
        <dbReference type="ARBA" id="ARBA00007177"/>
    </source>
</evidence>
<dbReference type="PANTHER" id="PTHR33643">
    <property type="entry name" value="UREASE ACCESSORY PROTEIN D"/>
    <property type="match status" value="1"/>
</dbReference>
<comment type="caution">
    <text evidence="4">The sequence shown here is derived from an EMBL/GenBank/DDBJ whole genome shotgun (WGS) entry which is preliminary data.</text>
</comment>
<proteinExistence type="inferred from homology"/>
<dbReference type="Pfam" id="PF01774">
    <property type="entry name" value="UreD"/>
    <property type="match status" value="1"/>
</dbReference>
<dbReference type="PANTHER" id="PTHR33643:SF1">
    <property type="entry name" value="UREASE ACCESSORY PROTEIN D"/>
    <property type="match status" value="1"/>
</dbReference>
<protein>
    <recommendedName>
        <fullName evidence="3">Urease accessory protein UreD</fullName>
    </recommendedName>
</protein>
<comment type="function">
    <text evidence="3">Required for maturation of urease via the functional incorporation of the urease nickel metallocenter.</text>
</comment>
<organism evidence="4 5">
    <name type="scientific">Roseibium polysiphoniae</name>
    <dbReference type="NCBI Taxonomy" id="2571221"/>
    <lineage>
        <taxon>Bacteria</taxon>
        <taxon>Pseudomonadati</taxon>
        <taxon>Pseudomonadota</taxon>
        <taxon>Alphaproteobacteria</taxon>
        <taxon>Hyphomicrobiales</taxon>
        <taxon>Stappiaceae</taxon>
        <taxon>Roseibium</taxon>
    </lineage>
</organism>
<gene>
    <name evidence="3" type="primary">ureD</name>
    <name evidence="4" type="ORF">IG617_14740</name>
</gene>
<dbReference type="InterPro" id="IPR002669">
    <property type="entry name" value="UreD"/>
</dbReference>
<comment type="similarity">
    <text evidence="1 3">Belongs to the UreD family.</text>
</comment>
<keyword evidence="3" id="KW-0963">Cytoplasm</keyword>
<accession>A0ABR9CF88</accession>